<feature type="region of interest" description="Disordered" evidence="1">
    <location>
        <begin position="379"/>
        <end position="400"/>
    </location>
</feature>
<name>A0ABD6AD01_9EURY</name>
<evidence type="ECO:0000259" key="2">
    <source>
        <dbReference type="Pfam" id="PF00534"/>
    </source>
</evidence>
<reference evidence="3 4" key="1">
    <citation type="journal article" date="2019" name="Int. J. Syst. Evol. Microbiol.">
        <title>The Global Catalogue of Microorganisms (GCM) 10K type strain sequencing project: providing services to taxonomists for standard genome sequencing and annotation.</title>
        <authorList>
            <consortium name="The Broad Institute Genomics Platform"/>
            <consortium name="The Broad Institute Genome Sequencing Center for Infectious Disease"/>
            <person name="Wu L."/>
            <person name="Ma J."/>
        </authorList>
    </citation>
    <scope>NUCLEOTIDE SEQUENCE [LARGE SCALE GENOMIC DNA]</scope>
    <source>
        <strain evidence="3 4">PSR21</strain>
    </source>
</reference>
<dbReference type="PANTHER" id="PTHR45919">
    <property type="entry name" value="GDP-MAN:MAN(3)GLCNAC(2)-PP-DOL ALPHA-1,2-MANNOSYLTRANSFERASE"/>
    <property type="match status" value="1"/>
</dbReference>
<dbReference type="CDD" id="cd03801">
    <property type="entry name" value="GT4_PimA-like"/>
    <property type="match status" value="1"/>
</dbReference>
<evidence type="ECO:0000256" key="1">
    <source>
        <dbReference type="SAM" id="MobiDB-lite"/>
    </source>
</evidence>
<dbReference type="SUPFAM" id="SSF53756">
    <property type="entry name" value="UDP-Glycosyltransferase/glycogen phosphorylase"/>
    <property type="match status" value="1"/>
</dbReference>
<dbReference type="RefSeq" id="WP_276305786.1">
    <property type="nucleotide sequence ID" value="NZ_CP119993.1"/>
</dbReference>
<keyword evidence="4" id="KW-1185">Reference proteome</keyword>
<evidence type="ECO:0000313" key="4">
    <source>
        <dbReference type="Proteomes" id="UP001596547"/>
    </source>
</evidence>
<dbReference type="GO" id="GO:0016757">
    <property type="term" value="F:glycosyltransferase activity"/>
    <property type="evidence" value="ECO:0007669"/>
    <property type="project" value="UniProtKB-KW"/>
</dbReference>
<gene>
    <name evidence="3" type="ORF">ACFQPE_16715</name>
</gene>
<protein>
    <submittedName>
        <fullName evidence="3">Glycosyltransferase family 4 protein</fullName>
        <ecNumber evidence="3">2.4.-.-</ecNumber>
    </submittedName>
</protein>
<evidence type="ECO:0000313" key="3">
    <source>
        <dbReference type="EMBL" id="MFC7318423.1"/>
    </source>
</evidence>
<dbReference type="PANTHER" id="PTHR45919:SF1">
    <property type="entry name" value="GDP-MAN:MAN(3)GLCNAC(2)-PP-DOL ALPHA-1,2-MANNOSYLTRANSFERASE"/>
    <property type="match status" value="1"/>
</dbReference>
<organism evidence="3 4">
    <name type="scientific">Halomarina halobia</name>
    <dbReference type="NCBI Taxonomy" id="3033386"/>
    <lineage>
        <taxon>Archaea</taxon>
        <taxon>Methanobacteriati</taxon>
        <taxon>Methanobacteriota</taxon>
        <taxon>Stenosarchaea group</taxon>
        <taxon>Halobacteria</taxon>
        <taxon>Halobacteriales</taxon>
        <taxon>Natronomonadaceae</taxon>
        <taxon>Halomarina</taxon>
    </lineage>
</organism>
<sequence length="400" mass="45439">MRRIGVVHMDLMAKGGGEAVAMNVLEALQDDYEVTLLTLTDPDFDELNGYFNTEVDAVDVRQAGWLAPMINEWFGLKYYVLQNALLGRYARRRADEFDLLVSTINELGLEADSIQYIHFPFDWTVSLDNREHIFHPTVEDDSLYERLCTWVAGVTRQDIHSNTLFANSPWTADVVEDAYGTRPDVLYPPIDTSDFDPLPWEEREHGFVTIGRVERSKRIVETIEIVDGLRERGHDVDLHVIGPTVDEEYREEVAALAGDREYVDLEGEIPREELVRRVCTHRFGIHGKRHEHFGMAVAELAAGGTLPFVPSDGGQHVIVRDDERLLYDSVDDAVEKIDRVLSDPGLQRELRVGPEEIERRFGRERFKEAVRRAVDEAFVAGDERASSPAPRPIRDPSAGD</sequence>
<dbReference type="EMBL" id="JBHTBF010000003">
    <property type="protein sequence ID" value="MFC7318423.1"/>
    <property type="molecule type" value="Genomic_DNA"/>
</dbReference>
<accession>A0ABD6AD01</accession>
<keyword evidence="3" id="KW-0328">Glycosyltransferase</keyword>
<comment type="caution">
    <text evidence="3">The sequence shown here is derived from an EMBL/GenBank/DDBJ whole genome shotgun (WGS) entry which is preliminary data.</text>
</comment>
<dbReference type="Gene3D" id="3.40.50.2000">
    <property type="entry name" value="Glycogen Phosphorylase B"/>
    <property type="match status" value="2"/>
</dbReference>
<dbReference type="GeneID" id="79317397"/>
<dbReference type="InterPro" id="IPR038013">
    <property type="entry name" value="ALG11"/>
</dbReference>
<keyword evidence="3" id="KW-0808">Transferase</keyword>
<dbReference type="Pfam" id="PF00534">
    <property type="entry name" value="Glycos_transf_1"/>
    <property type="match status" value="1"/>
</dbReference>
<dbReference type="InterPro" id="IPR001296">
    <property type="entry name" value="Glyco_trans_1"/>
</dbReference>
<dbReference type="AlphaFoldDB" id="A0ABD6AD01"/>
<dbReference type="Proteomes" id="UP001596547">
    <property type="component" value="Unassembled WGS sequence"/>
</dbReference>
<dbReference type="EC" id="2.4.-.-" evidence="3"/>
<feature type="domain" description="Glycosyl transferase family 1" evidence="2">
    <location>
        <begin position="195"/>
        <end position="350"/>
    </location>
</feature>
<proteinExistence type="predicted"/>